<dbReference type="PROSITE" id="PS00211">
    <property type="entry name" value="ABC_TRANSPORTER_1"/>
    <property type="match status" value="1"/>
</dbReference>
<reference evidence="7 8" key="1">
    <citation type="journal article" date="2024" name="Science">
        <title>Giant polyketide synthase enzymes in the biosynthesis of giant marine polyether toxins.</title>
        <authorList>
            <person name="Fallon T.R."/>
            <person name="Shende V.V."/>
            <person name="Wierzbicki I.H."/>
            <person name="Pendleton A.L."/>
            <person name="Watervoot N.F."/>
            <person name="Auber R.P."/>
            <person name="Gonzalez D.J."/>
            <person name="Wisecaver J.H."/>
            <person name="Moore B.S."/>
        </authorList>
    </citation>
    <scope>NUCLEOTIDE SEQUENCE [LARGE SCALE GENOMIC DNA]</scope>
    <source>
        <strain evidence="7 8">12B1</strain>
    </source>
</reference>
<accession>A0AB34IWA9</accession>
<dbReference type="CDD" id="cd03221">
    <property type="entry name" value="ABCF_EF-3"/>
    <property type="match status" value="1"/>
</dbReference>
<sequence length="675" mass="72962">MAAALLLLRLAAPRAAPPPPRMALDAGGAAISVRQHDVWAGGVPLLASVRWEVFPRQRWALVGPNGAGKTTLLHQIAAAGAAGAVRVDPALRVGMLEQSAVSGSARSLRAEAMSRMEGFQRAKAALEAAEAACTSGSEAELRRLDEALAAFEEAGGYAVEARVSRVLRGLGFEEEEFDRPCSSFSGGWQMRIGLARLLLSEPDLLLLDEPTNHLDAAARRWLAEYVSEYSGTVLVVSHDKAFIRVACDSIAAVEGGRLETYVSTPYDKYELVRDERRRAAIAVVEKQRVEYQRLQEVVNKWENVDRSKAAGARAALAKLLPEMQAAEAAVVAKRRPPRLKLAAPPPCGILPLALRGASLAHAQGVTTVVHHVDFEVRRGQRIVLRGPNGAGKSTILKALAGSLPLVEGERHVDDRLELGVFAQDLAQELPHDRPALEYVAAAVREIDPLVDDEKCRTVMGALGLVGEKALRRIESLSGGEKARVGLATFCLTPCNVLLFDEPTNHLDVDSIAALLEALEEYDGAVVVVSHDRPFCEALHCTHVAYVADGRCVVEERELRASDFSEADRGVRNAEVASEEAAEAAEVDAAEAKAQREEERRLQKLRSSAPKKVAKLEALIAEAEAQIAQLDDEMLKAGSDLGILTDLTAQRDSLQGKVDAHYKEWEALEELMVETA</sequence>
<feature type="signal peptide" evidence="5">
    <location>
        <begin position="1"/>
        <end position="15"/>
    </location>
</feature>
<evidence type="ECO:0000259" key="6">
    <source>
        <dbReference type="PROSITE" id="PS50893"/>
    </source>
</evidence>
<dbReference type="GO" id="GO:0003677">
    <property type="term" value="F:DNA binding"/>
    <property type="evidence" value="ECO:0007669"/>
    <property type="project" value="InterPro"/>
</dbReference>
<dbReference type="Pfam" id="PF16326">
    <property type="entry name" value="ABC_tran_CTD"/>
    <property type="match status" value="1"/>
</dbReference>
<dbReference type="FunFam" id="3.40.50.300:FF:000011">
    <property type="entry name" value="Putative ABC transporter ATP-binding component"/>
    <property type="match status" value="1"/>
</dbReference>
<keyword evidence="8" id="KW-1185">Reference proteome</keyword>
<proteinExistence type="predicted"/>
<dbReference type="PANTHER" id="PTHR19211">
    <property type="entry name" value="ATP-BINDING TRANSPORT PROTEIN-RELATED"/>
    <property type="match status" value="1"/>
</dbReference>
<dbReference type="InterPro" id="IPR017871">
    <property type="entry name" value="ABC_transporter-like_CS"/>
</dbReference>
<dbReference type="InterPro" id="IPR027417">
    <property type="entry name" value="P-loop_NTPase"/>
</dbReference>
<evidence type="ECO:0000256" key="1">
    <source>
        <dbReference type="ARBA" id="ARBA00022737"/>
    </source>
</evidence>
<feature type="coiled-coil region" evidence="4">
    <location>
        <begin position="579"/>
        <end position="639"/>
    </location>
</feature>
<name>A0AB34IWA9_PRYPA</name>
<dbReference type="InterPro" id="IPR003593">
    <property type="entry name" value="AAA+_ATPase"/>
</dbReference>
<gene>
    <name evidence="7" type="ORF">AB1Y20_008322</name>
</gene>
<protein>
    <recommendedName>
        <fullName evidence="6">ABC transporter domain-containing protein</fullName>
    </recommendedName>
</protein>
<evidence type="ECO:0000256" key="2">
    <source>
        <dbReference type="ARBA" id="ARBA00022741"/>
    </source>
</evidence>
<comment type="caution">
    <text evidence="7">The sequence shown here is derived from an EMBL/GenBank/DDBJ whole genome shotgun (WGS) entry which is preliminary data.</text>
</comment>
<feature type="chain" id="PRO_5044306166" description="ABC transporter domain-containing protein" evidence="5">
    <location>
        <begin position="16"/>
        <end position="675"/>
    </location>
</feature>
<dbReference type="Gene3D" id="3.40.50.300">
    <property type="entry name" value="P-loop containing nucleotide triphosphate hydrolases"/>
    <property type="match status" value="2"/>
</dbReference>
<dbReference type="Proteomes" id="UP001515480">
    <property type="component" value="Unassembled WGS sequence"/>
</dbReference>
<evidence type="ECO:0000256" key="5">
    <source>
        <dbReference type="SAM" id="SignalP"/>
    </source>
</evidence>
<dbReference type="Pfam" id="PF00005">
    <property type="entry name" value="ABC_tran"/>
    <property type="match status" value="2"/>
</dbReference>
<keyword evidence="5" id="KW-0732">Signal</keyword>
<dbReference type="AlphaFoldDB" id="A0AB34IWA9"/>
<dbReference type="GO" id="GO:0005524">
    <property type="term" value="F:ATP binding"/>
    <property type="evidence" value="ECO:0007669"/>
    <property type="project" value="UniProtKB-KW"/>
</dbReference>
<keyword evidence="3" id="KW-0067">ATP-binding</keyword>
<dbReference type="InterPro" id="IPR050611">
    <property type="entry name" value="ABCF"/>
</dbReference>
<keyword evidence="4" id="KW-0175">Coiled coil</keyword>
<dbReference type="InterPro" id="IPR003439">
    <property type="entry name" value="ABC_transporter-like_ATP-bd"/>
</dbReference>
<dbReference type="PROSITE" id="PS50893">
    <property type="entry name" value="ABC_TRANSPORTER_2"/>
    <property type="match status" value="2"/>
</dbReference>
<dbReference type="EMBL" id="JBGBPQ010000018">
    <property type="protein sequence ID" value="KAL1507486.1"/>
    <property type="molecule type" value="Genomic_DNA"/>
</dbReference>
<dbReference type="PANTHER" id="PTHR19211:SF133">
    <property type="entry name" value="ABC TRANSPORTER FAMILY PROTEIN"/>
    <property type="match status" value="1"/>
</dbReference>
<evidence type="ECO:0000256" key="3">
    <source>
        <dbReference type="ARBA" id="ARBA00022840"/>
    </source>
</evidence>
<dbReference type="InterPro" id="IPR032524">
    <property type="entry name" value="ABC_tran_C"/>
</dbReference>
<dbReference type="GO" id="GO:0016887">
    <property type="term" value="F:ATP hydrolysis activity"/>
    <property type="evidence" value="ECO:0007669"/>
    <property type="project" value="InterPro"/>
</dbReference>
<dbReference type="SMART" id="SM00382">
    <property type="entry name" value="AAA"/>
    <property type="match status" value="2"/>
</dbReference>
<feature type="domain" description="ABC transporter" evidence="6">
    <location>
        <begin position="31"/>
        <end position="280"/>
    </location>
</feature>
<evidence type="ECO:0000313" key="8">
    <source>
        <dbReference type="Proteomes" id="UP001515480"/>
    </source>
</evidence>
<evidence type="ECO:0000313" key="7">
    <source>
        <dbReference type="EMBL" id="KAL1507486.1"/>
    </source>
</evidence>
<evidence type="ECO:0000256" key="4">
    <source>
        <dbReference type="SAM" id="Coils"/>
    </source>
</evidence>
<keyword evidence="2" id="KW-0547">Nucleotide-binding</keyword>
<keyword evidence="1" id="KW-0677">Repeat</keyword>
<organism evidence="7 8">
    <name type="scientific">Prymnesium parvum</name>
    <name type="common">Toxic golden alga</name>
    <dbReference type="NCBI Taxonomy" id="97485"/>
    <lineage>
        <taxon>Eukaryota</taxon>
        <taxon>Haptista</taxon>
        <taxon>Haptophyta</taxon>
        <taxon>Prymnesiophyceae</taxon>
        <taxon>Prymnesiales</taxon>
        <taxon>Prymnesiaceae</taxon>
        <taxon>Prymnesium</taxon>
    </lineage>
</organism>
<dbReference type="SUPFAM" id="SSF52540">
    <property type="entry name" value="P-loop containing nucleoside triphosphate hydrolases"/>
    <property type="match status" value="2"/>
</dbReference>
<feature type="domain" description="ABC transporter" evidence="6">
    <location>
        <begin position="354"/>
        <end position="573"/>
    </location>
</feature>